<sequence>MYIAPSQPIEIEKFSKGQIKPTGQELEFLQKSPENNRKLEVYYGKAQEQLARPENKQKANMNQDQIQRFPEQQHQFQFPEGRWQDNRLKVNQKHGSIMNPQSYICTQRFDSVPYNTIFTDNNIYKAVPENTTQINVQPLEHRISAQSLRGPQRGYVQGLRGLSQDYQQPEIGFYPQDFRQMDKQGFGLVHQDYRRMAPPGILNEFRRGIPEPIFHKRNNWMEERRDYKDRVYPIRDYEQVPRGVVSYVRQSVILKEKNIFPQEYGRFPCFDSEGQRYERQSDFGMYNQHRVPGYYVRDNEGNIGMQRERERMDRYGNSINQQEWVFPSFYGQKGQQIKREGMEDQNAERDCWGFGRRRYGQEQRIKQG</sequence>
<protein>
    <submittedName>
        <fullName evidence="1">Uncharacterized protein</fullName>
    </submittedName>
</protein>
<dbReference type="AlphaFoldDB" id="A0A8S1LT84"/>
<accession>A0A8S1LT84</accession>
<proteinExistence type="predicted"/>
<comment type="caution">
    <text evidence="1">The sequence shown here is derived from an EMBL/GenBank/DDBJ whole genome shotgun (WGS) entry which is preliminary data.</text>
</comment>
<gene>
    <name evidence="1" type="ORF">PSON_ATCC_30995.1.T0240374</name>
</gene>
<name>A0A8S1LT84_9CILI</name>
<dbReference type="EMBL" id="CAJJDN010000024">
    <property type="protein sequence ID" value="CAD8068813.1"/>
    <property type="molecule type" value="Genomic_DNA"/>
</dbReference>
<evidence type="ECO:0000313" key="1">
    <source>
        <dbReference type="EMBL" id="CAD8068813.1"/>
    </source>
</evidence>
<dbReference type="Proteomes" id="UP000692954">
    <property type="component" value="Unassembled WGS sequence"/>
</dbReference>
<organism evidence="1 2">
    <name type="scientific">Paramecium sonneborni</name>
    <dbReference type="NCBI Taxonomy" id="65129"/>
    <lineage>
        <taxon>Eukaryota</taxon>
        <taxon>Sar</taxon>
        <taxon>Alveolata</taxon>
        <taxon>Ciliophora</taxon>
        <taxon>Intramacronucleata</taxon>
        <taxon>Oligohymenophorea</taxon>
        <taxon>Peniculida</taxon>
        <taxon>Parameciidae</taxon>
        <taxon>Paramecium</taxon>
    </lineage>
</organism>
<dbReference type="OrthoDB" id="292297at2759"/>
<evidence type="ECO:0000313" key="2">
    <source>
        <dbReference type="Proteomes" id="UP000692954"/>
    </source>
</evidence>
<keyword evidence="2" id="KW-1185">Reference proteome</keyword>
<reference evidence="1" key="1">
    <citation type="submission" date="2021-01" db="EMBL/GenBank/DDBJ databases">
        <authorList>
            <consortium name="Genoscope - CEA"/>
            <person name="William W."/>
        </authorList>
    </citation>
    <scope>NUCLEOTIDE SEQUENCE</scope>
</reference>